<evidence type="ECO:0000256" key="4">
    <source>
        <dbReference type="ARBA" id="ARBA00022755"/>
    </source>
</evidence>
<dbReference type="HAMAP" id="MF_01930">
    <property type="entry name" value="PurN"/>
    <property type="match status" value="1"/>
</dbReference>
<organism evidence="6">
    <name type="scientific">metagenome</name>
    <dbReference type="NCBI Taxonomy" id="256318"/>
    <lineage>
        <taxon>unclassified sequences</taxon>
        <taxon>metagenomes</taxon>
    </lineage>
</organism>
<dbReference type="AlphaFoldDB" id="A0A380T9J7"/>
<gene>
    <name evidence="6" type="primary">purN</name>
    <name evidence="6" type="ORF">DF3PB_1530008</name>
</gene>
<dbReference type="CDD" id="cd08645">
    <property type="entry name" value="FMT_core_GART"/>
    <property type="match status" value="1"/>
</dbReference>
<dbReference type="InterPro" id="IPR004607">
    <property type="entry name" value="GART"/>
</dbReference>
<name>A0A380T9J7_9ZZZZ</name>
<proteinExistence type="inferred from homology"/>
<dbReference type="PANTHER" id="PTHR43369:SF2">
    <property type="entry name" value="PHOSPHORIBOSYLGLYCINAMIDE FORMYLTRANSFERASE"/>
    <property type="match status" value="1"/>
</dbReference>
<comment type="pathway">
    <text evidence="1">Purine metabolism; IMP biosynthesis via de novo pathway; N(2)-formyl-N(1)-(5-phospho-D-ribosyl)glycinamide from N(1)-(5-phospho-D-ribosyl)glycinamide (10-formyl THF route): step 1/1.</text>
</comment>
<evidence type="ECO:0000259" key="5">
    <source>
        <dbReference type="Pfam" id="PF00551"/>
    </source>
</evidence>
<dbReference type="NCBIfam" id="TIGR00639">
    <property type="entry name" value="PurN"/>
    <property type="match status" value="1"/>
</dbReference>
<dbReference type="GO" id="GO:0004644">
    <property type="term" value="F:phosphoribosylglycinamide formyltransferase activity"/>
    <property type="evidence" value="ECO:0007669"/>
    <property type="project" value="UniProtKB-EC"/>
</dbReference>
<dbReference type="InterPro" id="IPR002376">
    <property type="entry name" value="Formyl_transf_N"/>
</dbReference>
<dbReference type="Pfam" id="PF00551">
    <property type="entry name" value="Formyl_trans_N"/>
    <property type="match status" value="1"/>
</dbReference>
<reference evidence="6" key="1">
    <citation type="submission" date="2018-07" db="EMBL/GenBank/DDBJ databases">
        <authorList>
            <person name="Quirk P.G."/>
            <person name="Krulwich T.A."/>
        </authorList>
    </citation>
    <scope>NUCLEOTIDE SEQUENCE</scope>
</reference>
<evidence type="ECO:0000313" key="6">
    <source>
        <dbReference type="EMBL" id="SUS04874.1"/>
    </source>
</evidence>
<evidence type="ECO:0000256" key="2">
    <source>
        <dbReference type="ARBA" id="ARBA00012254"/>
    </source>
</evidence>
<keyword evidence="3 6" id="KW-0808">Transferase</keyword>
<evidence type="ECO:0000256" key="1">
    <source>
        <dbReference type="ARBA" id="ARBA00005054"/>
    </source>
</evidence>
<dbReference type="GO" id="GO:0005829">
    <property type="term" value="C:cytosol"/>
    <property type="evidence" value="ECO:0007669"/>
    <property type="project" value="TreeGrafter"/>
</dbReference>
<dbReference type="GO" id="GO:0006189">
    <property type="term" value="P:'de novo' IMP biosynthetic process"/>
    <property type="evidence" value="ECO:0007669"/>
    <property type="project" value="InterPro"/>
</dbReference>
<dbReference type="InterPro" id="IPR036477">
    <property type="entry name" value="Formyl_transf_N_sf"/>
</dbReference>
<dbReference type="PANTHER" id="PTHR43369">
    <property type="entry name" value="PHOSPHORIBOSYLGLYCINAMIDE FORMYLTRANSFERASE"/>
    <property type="match status" value="1"/>
</dbReference>
<dbReference type="EC" id="2.1.2.2" evidence="2"/>
<evidence type="ECO:0000256" key="3">
    <source>
        <dbReference type="ARBA" id="ARBA00022679"/>
    </source>
</evidence>
<keyword evidence="4" id="KW-0658">Purine biosynthesis</keyword>
<dbReference type="Gene3D" id="3.40.50.170">
    <property type="entry name" value="Formyl transferase, N-terminal domain"/>
    <property type="match status" value="1"/>
</dbReference>
<feature type="domain" description="Formyl transferase N-terminal" evidence="5">
    <location>
        <begin position="5"/>
        <end position="184"/>
    </location>
</feature>
<dbReference type="EMBL" id="UIDG01000061">
    <property type="protein sequence ID" value="SUS04874.1"/>
    <property type="molecule type" value="Genomic_DNA"/>
</dbReference>
<dbReference type="SUPFAM" id="SSF53328">
    <property type="entry name" value="Formyltransferase"/>
    <property type="match status" value="1"/>
</dbReference>
<sequence length="217" mass="23234">MAKLKIGVLISGRGSNLQALIDAAADSAFPATIATVISNEPGVAGLDRAQAAGIQTATINHRDFPDRAAFEDALHAALDEAGVELVCLAGFMRLLTEGFVRRWWDRLINIHPSLLPAFRGLHVHEAVLAYGARFSGCTVHYVRPAMDDGPIIVQAAVPVLADDDADQLAARILAEEHRIYPLAVRLIAEGRVRVAGERVQVTKARAPGTSLLNPLPD</sequence>
<accession>A0A380T9J7</accession>
<protein>
    <recommendedName>
        <fullName evidence="2">phosphoribosylglycinamide formyltransferase 1</fullName>
        <ecNumber evidence="2">2.1.2.2</ecNumber>
    </recommendedName>
</protein>